<keyword evidence="3" id="KW-1185">Reference proteome</keyword>
<evidence type="ECO:0000313" key="2">
    <source>
        <dbReference type="EMBL" id="AWT47253.1"/>
    </source>
</evidence>
<dbReference type="GO" id="GO:0032259">
    <property type="term" value="P:methylation"/>
    <property type="evidence" value="ECO:0007669"/>
    <property type="project" value="UniProtKB-KW"/>
</dbReference>
<protein>
    <submittedName>
        <fullName evidence="2">Urea carboxylase-related aminomethyltransferase</fullName>
    </submittedName>
</protein>
<dbReference type="GO" id="GO:0008168">
    <property type="term" value="F:methyltransferase activity"/>
    <property type="evidence" value="ECO:0007669"/>
    <property type="project" value="UniProtKB-KW"/>
</dbReference>
<dbReference type="PANTHER" id="PTHR31527:SF0">
    <property type="entry name" value="RE64534P"/>
    <property type="match status" value="1"/>
</dbReference>
<evidence type="ECO:0000259" key="1">
    <source>
        <dbReference type="Pfam" id="PF09347"/>
    </source>
</evidence>
<dbReference type="KEGG" id="sact:DMT42_36745"/>
<dbReference type="OrthoDB" id="9772660at2"/>
<dbReference type="Pfam" id="PF09347">
    <property type="entry name" value="DUF1989"/>
    <property type="match status" value="1"/>
</dbReference>
<dbReference type="EMBL" id="CP029788">
    <property type="protein sequence ID" value="AWT47253.1"/>
    <property type="molecule type" value="Genomic_DNA"/>
</dbReference>
<proteinExistence type="predicted"/>
<feature type="domain" description="DUF1989" evidence="1">
    <location>
        <begin position="13"/>
        <end position="176"/>
    </location>
</feature>
<keyword evidence="2" id="KW-0808">Transferase</keyword>
<name>A0A2U9PCF8_STRAS</name>
<gene>
    <name evidence="2" type="ORF">DMT42_36745</name>
</gene>
<evidence type="ECO:0000313" key="3">
    <source>
        <dbReference type="Proteomes" id="UP000247634"/>
    </source>
</evidence>
<dbReference type="AlphaFoldDB" id="A0A2U9PCF8"/>
<dbReference type="PANTHER" id="PTHR31527">
    <property type="entry name" value="RE64534P"/>
    <property type="match status" value="1"/>
</dbReference>
<organism evidence="2 3">
    <name type="scientific">Streptomyces actuosus</name>
    <dbReference type="NCBI Taxonomy" id="1885"/>
    <lineage>
        <taxon>Bacteria</taxon>
        <taxon>Bacillati</taxon>
        <taxon>Actinomycetota</taxon>
        <taxon>Actinomycetes</taxon>
        <taxon>Kitasatosporales</taxon>
        <taxon>Streptomycetaceae</taxon>
        <taxon>Streptomyces</taxon>
    </lineage>
</organism>
<dbReference type="Proteomes" id="UP000247634">
    <property type="component" value="Chromosome"/>
</dbReference>
<sequence>MTQATQVCASIDIPAGEGRAVHVDAGQRVKIIDVEGRQVGDVFAFARGDVREYHSASHTRAHVNRLFPAVGEQFVTSLRRPILTLVEDSSPGRHDMLIAACDAARYAALAAPSDHASCAQNMHDALAAIGLSADLVPQPINVFMDIPVSNDGALTWETATSRPGDSITFRAEMDCVLVVSACPQDLVDINAGAPSPLRLQIENGATA</sequence>
<keyword evidence="2" id="KW-0489">Methyltransferase</keyword>
<dbReference type="InterPro" id="IPR018959">
    <property type="entry name" value="DUF1989"/>
</dbReference>
<accession>A0A2U9PCF8</accession>
<reference evidence="2 3" key="1">
    <citation type="submission" date="2018-06" db="EMBL/GenBank/DDBJ databases">
        <title>The complete genome sequence of a nosiheptide producer Streptomyces actuosus ATCC 25421: deducing the ability of producing a new class III lantibiotics.</title>
        <authorList>
            <person name="Liu W."/>
            <person name="Sun F."/>
            <person name="Hu Y."/>
        </authorList>
    </citation>
    <scope>NUCLEOTIDE SEQUENCE [LARGE SCALE GENOMIC DNA]</scope>
    <source>
        <strain evidence="2 3">ATCC 25421</strain>
    </source>
</reference>